<organism evidence="1">
    <name type="scientific">marine metagenome</name>
    <dbReference type="NCBI Taxonomy" id="408172"/>
    <lineage>
        <taxon>unclassified sequences</taxon>
        <taxon>metagenomes</taxon>
        <taxon>ecological metagenomes</taxon>
    </lineage>
</organism>
<proteinExistence type="predicted"/>
<gene>
    <name evidence="1" type="ORF">METZ01_LOCUS280231</name>
</gene>
<protein>
    <submittedName>
        <fullName evidence="1">Uncharacterized protein</fullName>
    </submittedName>
</protein>
<dbReference type="EMBL" id="UINC01082529">
    <property type="protein sequence ID" value="SVC27377.1"/>
    <property type="molecule type" value="Genomic_DNA"/>
</dbReference>
<sequence length="64" mass="7206">MVITKYGHFLEDHEIAHVKESVEDIINNARALRNVDLSNGMEPFSVFSPFAETAECDSGEIHDE</sequence>
<evidence type="ECO:0000313" key="1">
    <source>
        <dbReference type="EMBL" id="SVC27377.1"/>
    </source>
</evidence>
<reference evidence="1" key="1">
    <citation type="submission" date="2018-05" db="EMBL/GenBank/DDBJ databases">
        <authorList>
            <person name="Lanie J.A."/>
            <person name="Ng W.-L."/>
            <person name="Kazmierczak K.M."/>
            <person name="Andrzejewski T.M."/>
            <person name="Davidsen T.M."/>
            <person name="Wayne K.J."/>
            <person name="Tettelin H."/>
            <person name="Glass J.I."/>
            <person name="Rusch D."/>
            <person name="Podicherti R."/>
            <person name="Tsui H.-C.T."/>
            <person name="Winkler M.E."/>
        </authorList>
    </citation>
    <scope>NUCLEOTIDE SEQUENCE</scope>
</reference>
<accession>A0A382KXB0</accession>
<dbReference type="AlphaFoldDB" id="A0A382KXB0"/>
<name>A0A382KXB0_9ZZZZ</name>